<dbReference type="STRING" id="151894.SAMN04488524_2243"/>
<dbReference type="GO" id="GO:0016989">
    <property type="term" value="F:sigma factor antagonist activity"/>
    <property type="evidence" value="ECO:0007669"/>
    <property type="project" value="TreeGrafter"/>
</dbReference>
<proteinExistence type="predicted"/>
<reference evidence="5" key="1">
    <citation type="submission" date="2017-04" db="EMBL/GenBank/DDBJ databases">
        <authorList>
            <person name="Varghese N."/>
            <person name="Submissions S."/>
        </authorList>
    </citation>
    <scope>NUCLEOTIDE SEQUENCE [LARGE SCALE GENOMIC DNA]</scope>
    <source>
        <strain evidence="5">DSM 12126</strain>
    </source>
</reference>
<dbReference type="Gene3D" id="2.60.120.1440">
    <property type="match status" value="1"/>
</dbReference>
<dbReference type="InterPro" id="IPR032508">
    <property type="entry name" value="FecR_C"/>
</dbReference>
<accession>A0A1W2BCF2</accession>
<dbReference type="AlphaFoldDB" id="A0A1W2BCF2"/>
<name>A0A1W2BCF2_9SPHI</name>
<organism evidence="4 5">
    <name type="scientific">Pedobacter africanus</name>
    <dbReference type="NCBI Taxonomy" id="151894"/>
    <lineage>
        <taxon>Bacteria</taxon>
        <taxon>Pseudomonadati</taxon>
        <taxon>Bacteroidota</taxon>
        <taxon>Sphingobacteriia</taxon>
        <taxon>Sphingobacteriales</taxon>
        <taxon>Sphingobacteriaceae</taxon>
        <taxon>Pedobacter</taxon>
    </lineage>
</organism>
<keyword evidence="5" id="KW-1185">Reference proteome</keyword>
<dbReference type="Proteomes" id="UP000192756">
    <property type="component" value="Unassembled WGS sequence"/>
</dbReference>
<dbReference type="PANTHER" id="PTHR30273:SF2">
    <property type="entry name" value="PROTEIN FECR"/>
    <property type="match status" value="1"/>
</dbReference>
<dbReference type="RefSeq" id="WP_084238478.1">
    <property type="nucleotide sequence ID" value="NZ_FWXT01000001.1"/>
</dbReference>
<evidence type="ECO:0000313" key="4">
    <source>
        <dbReference type="EMBL" id="SMC70703.1"/>
    </source>
</evidence>
<dbReference type="InterPro" id="IPR006860">
    <property type="entry name" value="FecR"/>
</dbReference>
<dbReference type="Gene3D" id="3.55.50.30">
    <property type="match status" value="1"/>
</dbReference>
<dbReference type="OrthoDB" id="1099963at2"/>
<keyword evidence="1" id="KW-0472">Membrane</keyword>
<keyword evidence="1" id="KW-0812">Transmembrane</keyword>
<evidence type="ECO:0000256" key="1">
    <source>
        <dbReference type="SAM" id="Phobius"/>
    </source>
</evidence>
<dbReference type="PANTHER" id="PTHR30273">
    <property type="entry name" value="PERIPLASMIC SIGNAL SENSOR AND SIGMA FACTOR ACTIVATOR FECR-RELATED"/>
    <property type="match status" value="1"/>
</dbReference>
<feature type="domain" description="Protein FecR C-terminal" evidence="3">
    <location>
        <begin position="307"/>
        <end position="375"/>
    </location>
</feature>
<sequence length="377" mass="42239">MNRIKATELLRKYVEGTCTDEEQQLFEQWYANLNSEDHHLLTENELKLAEQEMLGRLPVSIPAKTVRLWPYATVAAAIGFAIVAALWLYKPDPKTSNSNMEIQARNNILPGNNKAILTLADGSRISLTDAMKGELAEQAGVSITKTRDGQLVYQIKDSGKNANVYNTIETPRGGQHQVILPDGSKVWLNAASWLRFPSSLALATERRVELRGEAYFEIVHKSQHSPFVVVTAKQEIEVLGTHFNVSSYADEGTTRTTLLEGAVRLNVFTGQSYVLKPGQQAVSGENQAINIRNVDVNAAVDWKEGLFVFNKESLESIMQKLSRWYDVDVVFENEQLKKQLFGGRVSRFSTVAEVLDVLELTDLAHFKTEGRRIMVVK</sequence>
<protein>
    <submittedName>
        <fullName evidence="4">FecR family protein</fullName>
    </submittedName>
</protein>
<dbReference type="InterPro" id="IPR012373">
    <property type="entry name" value="Ferrdict_sens_TM"/>
</dbReference>
<dbReference type="PIRSF" id="PIRSF018266">
    <property type="entry name" value="FecR"/>
    <property type="match status" value="1"/>
</dbReference>
<gene>
    <name evidence="4" type="ORF">SAMN04488524_2243</name>
</gene>
<evidence type="ECO:0000259" key="2">
    <source>
        <dbReference type="Pfam" id="PF04773"/>
    </source>
</evidence>
<dbReference type="Pfam" id="PF04773">
    <property type="entry name" value="FecR"/>
    <property type="match status" value="1"/>
</dbReference>
<feature type="transmembrane region" description="Helical" evidence="1">
    <location>
        <begin position="68"/>
        <end position="89"/>
    </location>
</feature>
<evidence type="ECO:0000313" key="5">
    <source>
        <dbReference type="Proteomes" id="UP000192756"/>
    </source>
</evidence>
<evidence type="ECO:0000259" key="3">
    <source>
        <dbReference type="Pfam" id="PF16344"/>
    </source>
</evidence>
<dbReference type="Pfam" id="PF16344">
    <property type="entry name" value="FecR_C"/>
    <property type="match status" value="1"/>
</dbReference>
<feature type="domain" description="FecR protein" evidence="2">
    <location>
        <begin position="167"/>
        <end position="264"/>
    </location>
</feature>
<dbReference type="EMBL" id="FWXT01000001">
    <property type="protein sequence ID" value="SMC70703.1"/>
    <property type="molecule type" value="Genomic_DNA"/>
</dbReference>
<keyword evidence="1" id="KW-1133">Transmembrane helix</keyword>